<comment type="subcellular location">
    <subcellularLocation>
        <location evidence="1">Membrane</location>
        <topology evidence="1">Multi-pass membrane protein</topology>
    </subcellularLocation>
</comment>
<evidence type="ECO:0000256" key="4">
    <source>
        <dbReference type="ARBA" id="ARBA00023040"/>
    </source>
</evidence>
<evidence type="ECO:0000313" key="12">
    <source>
        <dbReference type="Proteomes" id="UP000246464"/>
    </source>
</evidence>
<sequence>MLLQLLKHRSNSSGSSGLSLEVFDFHACTQLEGGKHVWALCTVVCFAVGFPACVAILWAMFKTRRGGSPFSPNDFFTLNLSAMDAVFLAFIPPGFLNYYMLYNEAFEAIWNGVYSLNTCGRPLLMACACADCYLAVVHPITYRQRKSQTLRAVLAGVVWTVTVASGFVYTFFYKIFLTMFPMVPFAVAIVIIGVCDSFIIHTLINSDPGKNNTIHPQKQRAVQTLINSLVVAFISYLPPILLYTFGLPLIDDPNVFFCTIGLPVTVTSTLGSAVMPLLYLNNLGKLDRFRFGCCRKT</sequence>
<name>A0A2U9CPA2_SCOMX</name>
<keyword evidence="5 9" id="KW-0472">Membrane</keyword>
<dbReference type="PROSITE" id="PS50262">
    <property type="entry name" value="G_PROTEIN_RECEP_F1_2"/>
    <property type="match status" value="1"/>
</dbReference>
<keyword evidence="12" id="KW-1185">Reference proteome</keyword>
<feature type="transmembrane region" description="Helical" evidence="9">
    <location>
        <begin position="254"/>
        <end position="280"/>
    </location>
</feature>
<keyword evidence="8" id="KW-0807">Transducer</keyword>
<reference evidence="11 12" key="1">
    <citation type="submission" date="2017-12" db="EMBL/GenBank/DDBJ databases">
        <title>Integrating genomic resources of turbot (Scophthalmus maximus) in depth evaluation of genetic and physical mapping variation across individuals.</title>
        <authorList>
            <person name="Martinez P."/>
        </authorList>
    </citation>
    <scope>NUCLEOTIDE SEQUENCE [LARGE SCALE GENOMIC DNA]</scope>
</reference>
<dbReference type="AlphaFoldDB" id="A0A2U9CPA2"/>
<evidence type="ECO:0000256" key="2">
    <source>
        <dbReference type="ARBA" id="ARBA00022692"/>
    </source>
</evidence>
<organism evidence="11 12">
    <name type="scientific">Scophthalmus maximus</name>
    <name type="common">Turbot</name>
    <name type="synonym">Psetta maxima</name>
    <dbReference type="NCBI Taxonomy" id="52904"/>
    <lineage>
        <taxon>Eukaryota</taxon>
        <taxon>Metazoa</taxon>
        <taxon>Chordata</taxon>
        <taxon>Craniata</taxon>
        <taxon>Vertebrata</taxon>
        <taxon>Euteleostomi</taxon>
        <taxon>Actinopterygii</taxon>
        <taxon>Neopterygii</taxon>
        <taxon>Teleostei</taxon>
        <taxon>Neoteleostei</taxon>
        <taxon>Acanthomorphata</taxon>
        <taxon>Carangaria</taxon>
        <taxon>Pleuronectiformes</taxon>
        <taxon>Pleuronectoidei</taxon>
        <taxon>Scophthalmidae</taxon>
        <taxon>Scophthalmus</taxon>
    </lineage>
</organism>
<dbReference type="Gene3D" id="1.20.1070.10">
    <property type="entry name" value="Rhodopsin 7-helix transmembrane proteins"/>
    <property type="match status" value="1"/>
</dbReference>
<dbReference type="SUPFAM" id="SSF81321">
    <property type="entry name" value="Family A G protein-coupled receptor-like"/>
    <property type="match status" value="1"/>
</dbReference>
<keyword evidence="3 9" id="KW-1133">Transmembrane helix</keyword>
<protein>
    <recommendedName>
        <fullName evidence="10">G-protein coupled receptors family 1 profile domain-containing protein</fullName>
    </recommendedName>
</protein>
<dbReference type="Proteomes" id="UP000246464">
    <property type="component" value="Chromosome 18"/>
</dbReference>
<feature type="transmembrane region" description="Helical" evidence="9">
    <location>
        <begin position="225"/>
        <end position="248"/>
    </location>
</feature>
<evidence type="ECO:0000259" key="10">
    <source>
        <dbReference type="PROSITE" id="PS50262"/>
    </source>
</evidence>
<evidence type="ECO:0000256" key="9">
    <source>
        <dbReference type="SAM" id="Phobius"/>
    </source>
</evidence>
<gene>
    <name evidence="11" type="ORF">SMAX5B_020320</name>
</gene>
<feature type="transmembrane region" description="Helical" evidence="9">
    <location>
        <begin position="82"/>
        <end position="102"/>
    </location>
</feature>
<dbReference type="CDD" id="cd00637">
    <property type="entry name" value="7tm_classA_rhodopsin-like"/>
    <property type="match status" value="1"/>
</dbReference>
<keyword evidence="7" id="KW-0325">Glycoprotein</keyword>
<evidence type="ECO:0000256" key="8">
    <source>
        <dbReference type="ARBA" id="ARBA00023224"/>
    </source>
</evidence>
<dbReference type="PANTHER" id="PTHR24232:SF107">
    <property type="entry name" value="HYDROXYCARBOXYLIC ACID RECEPTOR 2-LIKE"/>
    <property type="match status" value="1"/>
</dbReference>
<feature type="transmembrane region" description="Helical" evidence="9">
    <location>
        <begin position="37"/>
        <end position="61"/>
    </location>
</feature>
<evidence type="ECO:0000256" key="1">
    <source>
        <dbReference type="ARBA" id="ARBA00004141"/>
    </source>
</evidence>
<feature type="domain" description="G-protein coupled receptors family 1 profile" evidence="10">
    <location>
        <begin position="52"/>
        <end position="279"/>
    </location>
</feature>
<dbReference type="GO" id="GO:0007200">
    <property type="term" value="P:phospholipase C-activating G protein-coupled receptor signaling pathway"/>
    <property type="evidence" value="ECO:0007669"/>
    <property type="project" value="TreeGrafter"/>
</dbReference>
<dbReference type="InterPro" id="IPR000276">
    <property type="entry name" value="GPCR_Rhodpsn"/>
</dbReference>
<accession>A0A2U9CPA2</accession>
<feature type="transmembrane region" description="Helical" evidence="9">
    <location>
        <begin position="182"/>
        <end position="204"/>
    </location>
</feature>
<keyword evidence="4" id="KW-0297">G-protein coupled receptor</keyword>
<proteinExistence type="predicted"/>
<evidence type="ECO:0000256" key="7">
    <source>
        <dbReference type="ARBA" id="ARBA00023180"/>
    </source>
</evidence>
<dbReference type="Pfam" id="PF00001">
    <property type="entry name" value="7tm_1"/>
    <property type="match status" value="1"/>
</dbReference>
<dbReference type="InterPro" id="IPR017452">
    <property type="entry name" value="GPCR_Rhodpsn_7TM"/>
</dbReference>
<feature type="transmembrane region" description="Helical" evidence="9">
    <location>
        <begin position="152"/>
        <end position="176"/>
    </location>
</feature>
<dbReference type="GO" id="GO:0004930">
    <property type="term" value="F:G protein-coupled receptor activity"/>
    <property type="evidence" value="ECO:0007669"/>
    <property type="project" value="UniProtKB-KW"/>
</dbReference>
<evidence type="ECO:0000256" key="6">
    <source>
        <dbReference type="ARBA" id="ARBA00023170"/>
    </source>
</evidence>
<evidence type="ECO:0000313" key="11">
    <source>
        <dbReference type="EMBL" id="AWP17679.1"/>
    </source>
</evidence>
<keyword evidence="6" id="KW-0675">Receptor</keyword>
<dbReference type="GO" id="GO:0005886">
    <property type="term" value="C:plasma membrane"/>
    <property type="evidence" value="ECO:0007669"/>
    <property type="project" value="TreeGrafter"/>
</dbReference>
<evidence type="ECO:0000256" key="3">
    <source>
        <dbReference type="ARBA" id="ARBA00022989"/>
    </source>
</evidence>
<keyword evidence="2 9" id="KW-0812">Transmembrane</keyword>
<dbReference type="GO" id="GO:0035025">
    <property type="term" value="P:positive regulation of Rho protein signal transduction"/>
    <property type="evidence" value="ECO:0007669"/>
    <property type="project" value="TreeGrafter"/>
</dbReference>
<dbReference type="PANTHER" id="PTHR24232">
    <property type="entry name" value="G-PROTEIN COUPLED RECEPTOR"/>
    <property type="match status" value="1"/>
</dbReference>
<dbReference type="EMBL" id="CP026260">
    <property type="protein sequence ID" value="AWP17679.1"/>
    <property type="molecule type" value="Genomic_DNA"/>
</dbReference>
<evidence type="ECO:0000256" key="5">
    <source>
        <dbReference type="ARBA" id="ARBA00023136"/>
    </source>
</evidence>